<dbReference type="Gene3D" id="3.30.470.160">
    <property type="entry name" value="Inositol polyphosphate kinase"/>
    <property type="match status" value="1"/>
</dbReference>
<organism evidence="5 6">
    <name type="scientific">Emiliania huxleyi (strain CCMP1516)</name>
    <dbReference type="NCBI Taxonomy" id="280463"/>
    <lineage>
        <taxon>Eukaryota</taxon>
        <taxon>Haptista</taxon>
        <taxon>Haptophyta</taxon>
        <taxon>Prymnesiophyceae</taxon>
        <taxon>Isochrysidales</taxon>
        <taxon>Noelaerhabdaceae</taxon>
        <taxon>Emiliania</taxon>
    </lineage>
</organism>
<evidence type="ECO:0000313" key="6">
    <source>
        <dbReference type="Proteomes" id="UP000013827"/>
    </source>
</evidence>
<dbReference type="PaxDb" id="2903-EOD07269"/>
<dbReference type="EnsemblProtists" id="EOD07269">
    <property type="protein sequence ID" value="EOD07269"/>
    <property type="gene ID" value="EMIHUDRAFT_433055"/>
</dbReference>
<dbReference type="AlphaFoldDB" id="A0A0D3I7N4"/>
<dbReference type="RefSeq" id="XP_005759698.1">
    <property type="nucleotide sequence ID" value="XM_005759641.1"/>
</dbReference>
<protein>
    <recommendedName>
        <fullName evidence="4">Kinase</fullName>
        <ecNumber evidence="4">2.7.-.-</ecNumber>
    </recommendedName>
</protein>
<dbReference type="GO" id="GO:0005737">
    <property type="term" value="C:cytoplasm"/>
    <property type="evidence" value="ECO:0007669"/>
    <property type="project" value="TreeGrafter"/>
</dbReference>
<evidence type="ECO:0000256" key="3">
    <source>
        <dbReference type="ARBA" id="ARBA00022777"/>
    </source>
</evidence>
<keyword evidence="6" id="KW-1185">Reference proteome</keyword>
<dbReference type="Pfam" id="PF03770">
    <property type="entry name" value="IPK"/>
    <property type="match status" value="1"/>
</dbReference>
<keyword evidence="2 4" id="KW-0808">Transferase</keyword>
<evidence type="ECO:0000313" key="5">
    <source>
        <dbReference type="EnsemblProtists" id="EOD07269"/>
    </source>
</evidence>
<dbReference type="GO" id="GO:0000828">
    <property type="term" value="F:inositol hexakisphosphate kinase activity"/>
    <property type="evidence" value="ECO:0007669"/>
    <property type="project" value="TreeGrafter"/>
</dbReference>
<keyword evidence="3 4" id="KW-0418">Kinase</keyword>
<dbReference type="KEGG" id="ehx:EMIHUDRAFT_433055"/>
<dbReference type="InterPro" id="IPR005522">
    <property type="entry name" value="IPK"/>
</dbReference>
<dbReference type="eggNOG" id="KOG1621">
    <property type="taxonomic scope" value="Eukaryota"/>
</dbReference>
<reference evidence="5" key="2">
    <citation type="submission" date="2024-10" db="UniProtKB">
        <authorList>
            <consortium name="EnsemblProtists"/>
        </authorList>
    </citation>
    <scope>IDENTIFICATION</scope>
</reference>
<reference evidence="6" key="1">
    <citation type="journal article" date="2013" name="Nature">
        <title>Pan genome of the phytoplankton Emiliania underpins its global distribution.</title>
        <authorList>
            <person name="Read B.A."/>
            <person name="Kegel J."/>
            <person name="Klute M.J."/>
            <person name="Kuo A."/>
            <person name="Lefebvre S.C."/>
            <person name="Maumus F."/>
            <person name="Mayer C."/>
            <person name="Miller J."/>
            <person name="Monier A."/>
            <person name="Salamov A."/>
            <person name="Young J."/>
            <person name="Aguilar M."/>
            <person name="Claverie J.M."/>
            <person name="Frickenhaus S."/>
            <person name="Gonzalez K."/>
            <person name="Herman E.K."/>
            <person name="Lin Y.C."/>
            <person name="Napier J."/>
            <person name="Ogata H."/>
            <person name="Sarno A.F."/>
            <person name="Shmutz J."/>
            <person name="Schroeder D."/>
            <person name="de Vargas C."/>
            <person name="Verret F."/>
            <person name="von Dassow P."/>
            <person name="Valentin K."/>
            <person name="Van de Peer Y."/>
            <person name="Wheeler G."/>
            <person name="Dacks J.B."/>
            <person name="Delwiche C.F."/>
            <person name="Dyhrman S.T."/>
            <person name="Glockner G."/>
            <person name="John U."/>
            <person name="Richards T."/>
            <person name="Worden A.Z."/>
            <person name="Zhang X."/>
            <person name="Grigoriev I.V."/>
            <person name="Allen A.E."/>
            <person name="Bidle K."/>
            <person name="Borodovsky M."/>
            <person name="Bowler C."/>
            <person name="Brownlee C."/>
            <person name="Cock J.M."/>
            <person name="Elias M."/>
            <person name="Gladyshev V.N."/>
            <person name="Groth M."/>
            <person name="Guda C."/>
            <person name="Hadaegh A."/>
            <person name="Iglesias-Rodriguez M.D."/>
            <person name="Jenkins J."/>
            <person name="Jones B.M."/>
            <person name="Lawson T."/>
            <person name="Leese F."/>
            <person name="Lindquist E."/>
            <person name="Lobanov A."/>
            <person name="Lomsadze A."/>
            <person name="Malik S.B."/>
            <person name="Marsh M.E."/>
            <person name="Mackinder L."/>
            <person name="Mock T."/>
            <person name="Mueller-Roeber B."/>
            <person name="Pagarete A."/>
            <person name="Parker M."/>
            <person name="Probert I."/>
            <person name="Quesneville H."/>
            <person name="Raines C."/>
            <person name="Rensing S.A."/>
            <person name="Riano-Pachon D.M."/>
            <person name="Richier S."/>
            <person name="Rokitta S."/>
            <person name="Shiraiwa Y."/>
            <person name="Soanes D.M."/>
            <person name="van der Giezen M."/>
            <person name="Wahlund T.M."/>
            <person name="Williams B."/>
            <person name="Wilson W."/>
            <person name="Wolfe G."/>
            <person name="Wurch L.L."/>
        </authorList>
    </citation>
    <scope>NUCLEOTIDE SEQUENCE</scope>
</reference>
<dbReference type="HOGENOM" id="CLU_017767_3_1_1"/>
<dbReference type="InterPro" id="IPR038286">
    <property type="entry name" value="IPK_sf"/>
</dbReference>
<dbReference type="PANTHER" id="PTHR12400">
    <property type="entry name" value="INOSITOL POLYPHOSPHATE KINASE"/>
    <property type="match status" value="1"/>
</dbReference>
<dbReference type="PANTHER" id="PTHR12400:SF26">
    <property type="entry name" value="KINASE"/>
    <property type="match status" value="1"/>
</dbReference>
<dbReference type="GeneID" id="17253444"/>
<proteinExistence type="inferred from homology"/>
<accession>A0A0D3I7N4</accession>
<name>A0A0D3I7N4_EMIH1</name>
<evidence type="ECO:0000256" key="4">
    <source>
        <dbReference type="RuleBase" id="RU363090"/>
    </source>
</evidence>
<comment type="similarity">
    <text evidence="1 4">Belongs to the inositol phosphokinase (IPK) family.</text>
</comment>
<dbReference type="SUPFAM" id="SSF56104">
    <property type="entry name" value="SAICAR synthase-like"/>
    <property type="match status" value="1"/>
</dbReference>
<dbReference type="EC" id="2.7.-.-" evidence="4"/>
<dbReference type="STRING" id="2903.R1DEQ2"/>
<dbReference type="GO" id="GO:0005634">
    <property type="term" value="C:nucleus"/>
    <property type="evidence" value="ECO:0007669"/>
    <property type="project" value="TreeGrafter"/>
</dbReference>
<dbReference type="GO" id="GO:0032958">
    <property type="term" value="P:inositol phosphate biosynthetic process"/>
    <property type="evidence" value="ECO:0007669"/>
    <property type="project" value="InterPro"/>
</dbReference>
<dbReference type="GO" id="GO:0046854">
    <property type="term" value="P:phosphatidylinositol phosphate biosynthetic process"/>
    <property type="evidence" value="ECO:0007669"/>
    <property type="project" value="TreeGrafter"/>
</dbReference>
<dbReference type="Proteomes" id="UP000013827">
    <property type="component" value="Unassembled WGS sequence"/>
</dbReference>
<evidence type="ECO:0000256" key="2">
    <source>
        <dbReference type="ARBA" id="ARBA00022679"/>
    </source>
</evidence>
<evidence type="ECO:0000256" key="1">
    <source>
        <dbReference type="ARBA" id="ARBA00007374"/>
    </source>
</evidence>
<sequence length="325" mass="36221">MVYSAHVGAPSGAPSVEAVVCCGRKDPQVAAFGHGGVFVEGAFFYKPRPKARDRYENERRFLELICCSCESGEPLRAFVPNFYGEVERDGAWFFKMDDLLHAFSLRGRHIADLKMGLRTFAESEAQSAKPRADLFERMERMEERLGSRVLTDAERASRSMTKARWMALRDSLSSTSALGFRIDALLTPRAHLTAFDSRLFHTRARADVLAALRSFFPRRGECEGGSHPRQAAAALLARVRELRGALTRSAVFSRHELIGTTLLLVADETCRAGAWMIDFGVTREAPAPLQHDVPWVPGNREDGYLLGLASLTEMLQELVAADEWD</sequence>